<reference evidence="1" key="1">
    <citation type="submission" date="2020-01" db="EMBL/GenBank/DDBJ databases">
        <authorList>
            <person name="Chen W.-M."/>
        </authorList>
    </citation>
    <scope>NUCLEOTIDE SEQUENCE</scope>
    <source>
        <strain evidence="1">CYK-10</strain>
    </source>
</reference>
<dbReference type="EMBL" id="JAABNR010000011">
    <property type="protein sequence ID" value="NBZ88456.1"/>
    <property type="molecule type" value="Genomic_DNA"/>
</dbReference>
<organism evidence="1 2">
    <name type="scientific">Stagnihabitans tardus</name>
    <dbReference type="NCBI Taxonomy" id="2699202"/>
    <lineage>
        <taxon>Bacteria</taxon>
        <taxon>Pseudomonadati</taxon>
        <taxon>Pseudomonadota</taxon>
        <taxon>Alphaproteobacteria</taxon>
        <taxon>Rhodobacterales</taxon>
        <taxon>Paracoccaceae</taxon>
        <taxon>Stagnihabitans</taxon>
    </lineage>
</organism>
<dbReference type="Proteomes" id="UP001193501">
    <property type="component" value="Unassembled WGS sequence"/>
</dbReference>
<dbReference type="AlphaFoldDB" id="A0AAE4Y9H9"/>
<gene>
    <name evidence="1" type="ORF">GV832_12760</name>
</gene>
<accession>A0AAE4Y9H9</accession>
<dbReference type="RefSeq" id="WP_168775272.1">
    <property type="nucleotide sequence ID" value="NZ_JAABNR010000011.1"/>
</dbReference>
<sequence length="106" mass="11520">MVRRWGIGLALLVLAFLGNGWWVISHDAAEALDIAWLARTCPGLTGTERQDLARDVELDRFLWDTEYIFDGRDGAFVHAVRGGHTKALCLAGVGCLLPPQGLEGCG</sequence>
<evidence type="ECO:0000313" key="1">
    <source>
        <dbReference type="EMBL" id="NBZ88456.1"/>
    </source>
</evidence>
<name>A0AAE4Y9H9_9RHOB</name>
<evidence type="ECO:0000313" key="2">
    <source>
        <dbReference type="Proteomes" id="UP001193501"/>
    </source>
</evidence>
<comment type="caution">
    <text evidence="1">The sequence shown here is derived from an EMBL/GenBank/DDBJ whole genome shotgun (WGS) entry which is preliminary data.</text>
</comment>
<proteinExistence type="predicted"/>
<keyword evidence="2" id="KW-1185">Reference proteome</keyword>
<protein>
    <submittedName>
        <fullName evidence="1">Uncharacterized protein</fullName>
    </submittedName>
</protein>